<feature type="transmembrane region" description="Helical" evidence="1">
    <location>
        <begin position="12"/>
        <end position="31"/>
    </location>
</feature>
<evidence type="ECO:0000313" key="2">
    <source>
        <dbReference type="EMBL" id="SDB04768.1"/>
    </source>
</evidence>
<sequence length="213" mass="23006">MVSKKITFNQILVYLLGTIILSAGICLNTKTQLGISPIVSVPYNISQIFQMPLGVVTFFYYCFLIFLQFLILRRNFESAQVMQVIASFLSSFFMQVFDGIFTTPDSLVSRITLLLCAIALTGIGASLTIAMKLIPNPADGLANTIGFALGKNFGFGKNLLDFSSILLALVIGFGFSGGLMGIGLGTFVAMVTTGRVIALVHPFSEKIYAKVNS</sequence>
<evidence type="ECO:0000256" key="1">
    <source>
        <dbReference type="SAM" id="Phobius"/>
    </source>
</evidence>
<dbReference type="EMBL" id="FMXP01000003">
    <property type="protein sequence ID" value="SDB04768.1"/>
    <property type="molecule type" value="Genomic_DNA"/>
</dbReference>
<organism evidence="2 3">
    <name type="scientific">Streptococcus henryi</name>
    <dbReference type="NCBI Taxonomy" id="439219"/>
    <lineage>
        <taxon>Bacteria</taxon>
        <taxon>Bacillati</taxon>
        <taxon>Bacillota</taxon>
        <taxon>Bacilli</taxon>
        <taxon>Lactobacillales</taxon>
        <taxon>Streptococcaceae</taxon>
        <taxon>Streptococcus</taxon>
    </lineage>
</organism>
<keyword evidence="1" id="KW-1133">Transmembrane helix</keyword>
<proteinExistence type="predicted"/>
<dbReference type="PANTHER" id="PTHR40078">
    <property type="entry name" value="INTEGRAL MEMBRANE PROTEIN-RELATED"/>
    <property type="match status" value="1"/>
</dbReference>
<accession>A0A1G6A8L6</accession>
<dbReference type="PANTHER" id="PTHR40078:SF1">
    <property type="entry name" value="INTEGRAL MEMBRANE PROTEIN"/>
    <property type="match status" value="1"/>
</dbReference>
<feature type="transmembrane region" description="Helical" evidence="1">
    <location>
        <begin position="159"/>
        <end position="176"/>
    </location>
</feature>
<dbReference type="Proteomes" id="UP000182508">
    <property type="component" value="Unassembled WGS sequence"/>
</dbReference>
<feature type="transmembrane region" description="Helical" evidence="1">
    <location>
        <begin position="51"/>
        <end position="72"/>
    </location>
</feature>
<evidence type="ECO:0000313" key="3">
    <source>
        <dbReference type="Proteomes" id="UP000182508"/>
    </source>
</evidence>
<reference evidence="2 3" key="1">
    <citation type="submission" date="2016-10" db="EMBL/GenBank/DDBJ databases">
        <authorList>
            <person name="de Groot N.N."/>
        </authorList>
    </citation>
    <scope>NUCLEOTIDE SEQUENCE [LARGE SCALE GENOMIC DNA]</scope>
    <source>
        <strain evidence="2 3">A-4</strain>
    </source>
</reference>
<dbReference type="AlphaFoldDB" id="A0A1G6A8L6"/>
<keyword evidence="1" id="KW-0812">Transmembrane</keyword>
<feature type="transmembrane region" description="Helical" evidence="1">
    <location>
        <begin position="107"/>
        <end position="130"/>
    </location>
</feature>
<keyword evidence="1" id="KW-0472">Membrane</keyword>
<dbReference type="STRING" id="439219.SAMN02910293_00242"/>
<keyword evidence="3" id="KW-1185">Reference proteome</keyword>
<dbReference type="InterPro" id="IPR038750">
    <property type="entry name" value="YczE/YyaS-like"/>
</dbReference>
<name>A0A1G6A8L6_9STRE</name>
<dbReference type="Pfam" id="PF19700">
    <property type="entry name" value="DUF6198"/>
    <property type="match status" value="1"/>
</dbReference>
<dbReference type="RefSeq" id="WP_245686224.1">
    <property type="nucleotide sequence ID" value="NZ_FMXP01000003.1"/>
</dbReference>
<gene>
    <name evidence="2" type="ORF">SAMN02910293_00242</name>
</gene>
<protein>
    <submittedName>
        <fullName evidence="2">Uncharacterized membrane protein YczE</fullName>
    </submittedName>
</protein>